<evidence type="ECO:0000313" key="1">
    <source>
        <dbReference type="EMBL" id="ERJ97287.1"/>
    </source>
</evidence>
<dbReference type="EMBL" id="AWVF01000031">
    <property type="protein sequence ID" value="ERJ97287.1"/>
    <property type="molecule type" value="Genomic_DNA"/>
</dbReference>
<dbReference type="Proteomes" id="UP000016662">
    <property type="component" value="Unassembled WGS sequence"/>
</dbReference>
<dbReference type="STRING" id="411473.RUMCAL_00359"/>
<sequence>MQNNLIGPDIQLMRDRYDEALILQGIQCKYQYPLFADSNAQGESVIDSYSEMIHTQIFFDGNPKVKTYKRLGWVVENDKDLPFLVHCSFNLQNLQKDCLFHISGQYTGMPDRTFRVTELTCDIQAPDHMIAQVIPVYDKQTVGRTRKEIAKTFDKSNYFLQDPIDYRGTYVSELPGDR</sequence>
<dbReference type="HOGENOM" id="CLU_1509521_0_0_9"/>
<name>U2KYB5_9FIRM</name>
<organism evidence="1 2">
    <name type="scientific">Ruminococcus callidus ATCC 27760</name>
    <dbReference type="NCBI Taxonomy" id="411473"/>
    <lineage>
        <taxon>Bacteria</taxon>
        <taxon>Bacillati</taxon>
        <taxon>Bacillota</taxon>
        <taxon>Clostridia</taxon>
        <taxon>Eubacteriales</taxon>
        <taxon>Oscillospiraceae</taxon>
        <taxon>Ruminococcus</taxon>
    </lineage>
</organism>
<accession>U2KYB5</accession>
<comment type="caution">
    <text evidence="1">The sequence shown here is derived from an EMBL/GenBank/DDBJ whole genome shotgun (WGS) entry which is preliminary data.</text>
</comment>
<protein>
    <submittedName>
        <fullName evidence="1">Uncharacterized protein</fullName>
    </submittedName>
</protein>
<dbReference type="AlphaFoldDB" id="U2KYB5"/>
<proteinExistence type="predicted"/>
<evidence type="ECO:0000313" key="2">
    <source>
        <dbReference type="Proteomes" id="UP000016662"/>
    </source>
</evidence>
<reference evidence="1 2" key="1">
    <citation type="submission" date="2013-07" db="EMBL/GenBank/DDBJ databases">
        <authorList>
            <person name="Weinstock G."/>
            <person name="Sodergren E."/>
            <person name="Wylie T."/>
            <person name="Fulton L."/>
            <person name="Fulton R."/>
            <person name="Fronick C."/>
            <person name="O'Laughlin M."/>
            <person name="Godfrey J."/>
            <person name="Miner T."/>
            <person name="Herter B."/>
            <person name="Appelbaum E."/>
            <person name="Cordes M."/>
            <person name="Lek S."/>
            <person name="Wollam A."/>
            <person name="Pepin K.H."/>
            <person name="Palsikar V.B."/>
            <person name="Mitreva M."/>
            <person name="Wilson R.K."/>
        </authorList>
    </citation>
    <scope>NUCLEOTIDE SEQUENCE [LARGE SCALE GENOMIC DNA]</scope>
    <source>
        <strain evidence="1 2">ATCC 27760</strain>
    </source>
</reference>
<dbReference type="RefSeq" id="WP_021681964.1">
    <property type="nucleotide sequence ID" value="NZ_KI260389.1"/>
</dbReference>
<keyword evidence="2" id="KW-1185">Reference proteome</keyword>
<gene>
    <name evidence="1" type="ORF">RUMCAL_00359</name>
</gene>